<dbReference type="PANTHER" id="PTHR21678:SF7">
    <property type="entry name" value="COILED-COIL DOMAIN-CONTAINING PROTEIN R3HCC1L"/>
    <property type="match status" value="1"/>
</dbReference>
<feature type="region of interest" description="Disordered" evidence="1">
    <location>
        <begin position="533"/>
        <end position="557"/>
    </location>
</feature>
<feature type="region of interest" description="Disordered" evidence="1">
    <location>
        <begin position="733"/>
        <end position="771"/>
    </location>
</feature>
<accession>A0A8D0E9T5</accession>
<dbReference type="Gene3D" id="3.30.70.330">
    <property type="match status" value="1"/>
</dbReference>
<dbReference type="Ensembl" id="ENSSMRT00000032907.1">
    <property type="protein sequence ID" value="ENSSMRP00000028208.1"/>
    <property type="gene ID" value="ENSSMRG00000021696.1"/>
</dbReference>
<dbReference type="AlphaFoldDB" id="A0A8D0E9T5"/>
<feature type="compositionally biased region" description="Basic and acidic residues" evidence="1">
    <location>
        <begin position="477"/>
        <end position="487"/>
    </location>
</feature>
<reference evidence="2" key="1">
    <citation type="submission" date="2025-05" db="UniProtKB">
        <authorList>
            <consortium name="Ensembl"/>
        </authorList>
    </citation>
    <scope>IDENTIFICATION</scope>
</reference>
<feature type="compositionally biased region" description="Basic and acidic residues" evidence="1">
    <location>
        <begin position="738"/>
        <end position="771"/>
    </location>
</feature>
<dbReference type="InterPro" id="IPR039884">
    <property type="entry name" value="R3HC1/R3HCL"/>
</dbReference>
<evidence type="ECO:0000313" key="2">
    <source>
        <dbReference type="Ensembl" id="ENSSMRP00000028210.1"/>
    </source>
</evidence>
<feature type="compositionally biased region" description="Basic and acidic residues" evidence="1">
    <location>
        <begin position="59"/>
        <end position="90"/>
    </location>
</feature>
<organism evidence="2 3">
    <name type="scientific">Salvator merianae</name>
    <name type="common">Argentine black and white tegu</name>
    <name type="synonym">Tupinambis merianae</name>
    <dbReference type="NCBI Taxonomy" id="96440"/>
    <lineage>
        <taxon>Eukaryota</taxon>
        <taxon>Metazoa</taxon>
        <taxon>Chordata</taxon>
        <taxon>Craniata</taxon>
        <taxon>Vertebrata</taxon>
        <taxon>Euteleostomi</taxon>
        <taxon>Lepidosauria</taxon>
        <taxon>Squamata</taxon>
        <taxon>Bifurcata</taxon>
        <taxon>Unidentata</taxon>
        <taxon>Episquamata</taxon>
        <taxon>Laterata</taxon>
        <taxon>Teiioidea</taxon>
        <taxon>Teiidae</taxon>
        <taxon>Salvator</taxon>
    </lineage>
</organism>
<feature type="region of interest" description="Disordered" evidence="1">
    <location>
        <begin position="323"/>
        <end position="364"/>
    </location>
</feature>
<name>A0A8D0E9T5_SALMN</name>
<dbReference type="Ensembl" id="ENSSMRT00000032908.1">
    <property type="protein sequence ID" value="ENSSMRP00000028209.1"/>
    <property type="gene ID" value="ENSSMRG00000021696.1"/>
</dbReference>
<feature type="region of interest" description="Disordered" evidence="1">
    <location>
        <begin position="223"/>
        <end position="258"/>
    </location>
</feature>
<proteinExistence type="predicted"/>
<evidence type="ECO:0000256" key="1">
    <source>
        <dbReference type="SAM" id="MobiDB-lite"/>
    </source>
</evidence>
<keyword evidence="3" id="KW-1185">Reference proteome</keyword>
<dbReference type="Proteomes" id="UP000694421">
    <property type="component" value="Unplaced"/>
</dbReference>
<dbReference type="GeneTree" id="ENSGT00530000063711"/>
<protein>
    <submittedName>
        <fullName evidence="2">R3H domain and coiled-coil containing 1 like</fullName>
    </submittedName>
</protein>
<dbReference type="Ensembl" id="ENSSMRT00000032909.1">
    <property type="protein sequence ID" value="ENSSMRP00000028210.1"/>
    <property type="gene ID" value="ENSSMRG00000021696.1"/>
</dbReference>
<feature type="compositionally biased region" description="Basic and acidic residues" evidence="1">
    <location>
        <begin position="344"/>
        <end position="357"/>
    </location>
</feature>
<feature type="compositionally biased region" description="Basic and acidic residues" evidence="1">
    <location>
        <begin position="244"/>
        <end position="254"/>
    </location>
</feature>
<dbReference type="PANTHER" id="PTHR21678">
    <property type="entry name" value="GROWTH INHIBITION AND DIFFERENTIATION RELATED PROTEIN 88"/>
    <property type="match status" value="1"/>
</dbReference>
<sequence>MQPATERTRIRPKKPDMALYIPRARREMAISKSNSSLATGCEKEENCCLTEKENIKICETRSSRRAGRDGSPREQRGSLPKTERHHDVFHRNNQRCEPQFEEKPEAHRLLLFPNVPDPTPTQLPDSKTETHLKCSIALSPHFLERVADLQLQPGHIDVDHTWEPELMFPLTEQDAASWQRSSFTGMSRQAGALLPDQVRLGEMRMWKGDNESLLNQIGLSEEGGLASRESKGNPEPPGISEDDVSQKADERAPGDTETCEGILSFNVEGKVSDQTQTYSCSILVPSEGIEHGRCKCTDKSNSIQIVMCNSCVQACAMQRVPSQIGPEEDSGTTYSNGSDPSGTEVRERSTSEHEGKNQHSVSGHIVECESGQVRESLDSVSELNSGNTLVQAVIGISNETENEQYPPDSGEGVDGACGRLNCLPSCMFRTMGDELGQKYDGDLEMRKSFQDVCHYKADVTEVAMTPEESTFGLGDQNEGRGDKESRRLSKGNANCLLECASKNMACFPEILDGVGASLGPDVMEKSVLGDMGMRSQSVSGDKTEEAAQNVPSPWEESTVSAAHGEDASMADESWDALFNDDGECLDPRLLEGLSTHRSPSEGLQEPRFNYYNYTPADLDLSDAELPHVIEIYDFPPEFRTEDLLRIFCSYQKKGFDIKWVDDTHALGIFSSPITARDALSTKHLMVKTRPLSQGTRASKTKARAYAEFLQPAKERPETSAALARRLVTGALGVRSHQSKAEREAERKQLQAARERKRLEAKQRDDAWEGRE</sequence>
<dbReference type="InterPro" id="IPR012677">
    <property type="entry name" value="Nucleotide-bd_a/b_plait_sf"/>
</dbReference>
<dbReference type="OMA" id="QACDSEH"/>
<feature type="region of interest" description="Disordered" evidence="1">
    <location>
        <begin position="59"/>
        <end position="91"/>
    </location>
</feature>
<feature type="compositionally biased region" description="Polar residues" evidence="1">
    <location>
        <begin position="331"/>
        <end position="341"/>
    </location>
</feature>
<evidence type="ECO:0000313" key="3">
    <source>
        <dbReference type="Proteomes" id="UP000694421"/>
    </source>
</evidence>
<feature type="region of interest" description="Disordered" evidence="1">
    <location>
        <begin position="468"/>
        <end position="487"/>
    </location>
</feature>